<dbReference type="RefSeq" id="WP_091985198.1">
    <property type="nucleotide sequence ID" value="NZ_FOYV01000001.1"/>
</dbReference>
<accession>A0A1I6G9Y2</accession>
<dbReference type="STRING" id="375760.SAMN04488073_0298"/>
<gene>
    <name evidence="3" type="ORF">SAMN04488073_0298</name>
</gene>
<sequence length="415" mass="47528">MNFRDALLFVCLFFGAASLLSAQEIRVSLQLQPNQRDKFEEIFQQFQFETGIKVLSVVETDLGYKRKVPVWLIEGKNTPDVMFWSASQRLYLYAEKGLILPITELWNTENYDEQFLHFKPGVTFNGQVYAIPFAYYHWGLFFRKSMIEEFGGAPEDWESFIAILSRMKEAGITPIGIGTRQNWPAAAWFDYINLRMNGLDFHLELLSGNVSFHDGRVQKVLIEWKRLIDNDFFNEGHENYDWDGVLPFFYRKKIGFMLLGNFVASRWPIKDPLFQDIGFMPFPSINKNIPIYEDAPTDVFMIPKSTTKVDEAKAFLRFIARADVPTMLNKDLGYLPPNKESTVGKDRFVREGAELINGAAGLAQYFDRDTSPAFDHLATPLLADYLSTGNIEAVTEGLEAARIMIFGFAPAEASR</sequence>
<dbReference type="GO" id="GO:0042597">
    <property type="term" value="C:periplasmic space"/>
    <property type="evidence" value="ECO:0007669"/>
    <property type="project" value="UniProtKB-SubCell"/>
</dbReference>
<keyword evidence="3" id="KW-0813">Transport</keyword>
<dbReference type="EMBL" id="FOYV01000001">
    <property type="protein sequence ID" value="SFR39012.1"/>
    <property type="molecule type" value="Genomic_DNA"/>
</dbReference>
<dbReference type="Gene3D" id="3.40.190.10">
    <property type="entry name" value="Periplasmic binding protein-like II"/>
    <property type="match status" value="2"/>
</dbReference>
<evidence type="ECO:0000313" key="4">
    <source>
        <dbReference type="Proteomes" id="UP000199290"/>
    </source>
</evidence>
<reference evidence="4" key="1">
    <citation type="submission" date="2016-10" db="EMBL/GenBank/DDBJ databases">
        <authorList>
            <person name="Varghese N."/>
            <person name="Submissions S."/>
        </authorList>
    </citation>
    <scope>NUCLEOTIDE SEQUENCE [LARGE SCALE GENOMIC DNA]</scope>
    <source>
        <strain evidence="4">CGMCC 1.6294</strain>
    </source>
</reference>
<keyword evidence="3" id="KW-0762">Sugar transport</keyword>
<dbReference type="SUPFAM" id="SSF53850">
    <property type="entry name" value="Periplasmic binding protein-like II"/>
    <property type="match status" value="1"/>
</dbReference>
<proteinExistence type="inferred from homology"/>
<keyword evidence="4" id="KW-1185">Reference proteome</keyword>
<evidence type="ECO:0000256" key="2">
    <source>
        <dbReference type="ARBA" id="ARBA00008520"/>
    </source>
</evidence>
<dbReference type="Pfam" id="PF01547">
    <property type="entry name" value="SBP_bac_1"/>
    <property type="match status" value="1"/>
</dbReference>
<evidence type="ECO:0000256" key="1">
    <source>
        <dbReference type="ARBA" id="ARBA00004418"/>
    </source>
</evidence>
<comment type="subcellular location">
    <subcellularLocation>
        <location evidence="1">Periplasm</location>
    </subcellularLocation>
</comment>
<dbReference type="PANTHER" id="PTHR43649">
    <property type="entry name" value="ARABINOSE-BINDING PROTEIN-RELATED"/>
    <property type="match status" value="1"/>
</dbReference>
<evidence type="ECO:0000313" key="3">
    <source>
        <dbReference type="EMBL" id="SFR39012.1"/>
    </source>
</evidence>
<dbReference type="PANTHER" id="PTHR43649:SF14">
    <property type="entry name" value="BLR3389 PROTEIN"/>
    <property type="match status" value="1"/>
</dbReference>
<dbReference type="Proteomes" id="UP000199290">
    <property type="component" value="Unassembled WGS sequence"/>
</dbReference>
<dbReference type="OrthoDB" id="2509690at2"/>
<dbReference type="InterPro" id="IPR006059">
    <property type="entry name" value="SBP"/>
</dbReference>
<comment type="similarity">
    <text evidence="2">Belongs to the bacterial solute-binding protein 1 family.</text>
</comment>
<protein>
    <submittedName>
        <fullName evidence="3">Multiple sugar transport system substrate-binding protein</fullName>
    </submittedName>
</protein>
<organism evidence="3 4">
    <name type="scientific">Marinobacter gudaonensis</name>
    <dbReference type="NCBI Taxonomy" id="375760"/>
    <lineage>
        <taxon>Bacteria</taxon>
        <taxon>Pseudomonadati</taxon>
        <taxon>Pseudomonadota</taxon>
        <taxon>Gammaproteobacteria</taxon>
        <taxon>Pseudomonadales</taxon>
        <taxon>Marinobacteraceae</taxon>
        <taxon>Marinobacter</taxon>
    </lineage>
</organism>
<name>A0A1I6G9Y2_9GAMM</name>
<dbReference type="AlphaFoldDB" id="A0A1I6G9Y2"/>
<dbReference type="InterPro" id="IPR050490">
    <property type="entry name" value="Bact_solute-bd_prot1"/>
</dbReference>